<name>A0A839VI25_9GAMM</name>
<keyword evidence="3" id="KW-1185">Reference proteome</keyword>
<keyword evidence="1" id="KW-0472">Membrane</keyword>
<evidence type="ECO:0000313" key="2">
    <source>
        <dbReference type="EMBL" id="MBB3192244.1"/>
    </source>
</evidence>
<dbReference type="EMBL" id="JACHXP010000024">
    <property type="protein sequence ID" value="MBB3192244.1"/>
    <property type="molecule type" value="Genomic_DNA"/>
</dbReference>
<dbReference type="AlphaFoldDB" id="A0A839VI25"/>
<evidence type="ECO:0000313" key="3">
    <source>
        <dbReference type="Proteomes" id="UP000547614"/>
    </source>
</evidence>
<evidence type="ECO:0000256" key="1">
    <source>
        <dbReference type="SAM" id="Phobius"/>
    </source>
</evidence>
<comment type="caution">
    <text evidence="2">The sequence shown here is derived from an EMBL/GenBank/DDBJ whole genome shotgun (WGS) entry which is preliminary data.</text>
</comment>
<dbReference type="RefSeq" id="WP_183327701.1">
    <property type="nucleotide sequence ID" value="NZ_JACHXP010000024.1"/>
</dbReference>
<feature type="transmembrane region" description="Helical" evidence="1">
    <location>
        <begin position="80"/>
        <end position="101"/>
    </location>
</feature>
<feature type="transmembrane region" description="Helical" evidence="1">
    <location>
        <begin position="15"/>
        <end position="37"/>
    </location>
</feature>
<feature type="transmembrane region" description="Helical" evidence="1">
    <location>
        <begin position="107"/>
        <end position="125"/>
    </location>
</feature>
<organism evidence="2 3">
    <name type="scientific">Halomonas cerina</name>
    <dbReference type="NCBI Taxonomy" id="447424"/>
    <lineage>
        <taxon>Bacteria</taxon>
        <taxon>Pseudomonadati</taxon>
        <taxon>Pseudomonadota</taxon>
        <taxon>Gammaproteobacteria</taxon>
        <taxon>Oceanospirillales</taxon>
        <taxon>Halomonadaceae</taxon>
        <taxon>Halomonas</taxon>
    </lineage>
</organism>
<proteinExistence type="predicted"/>
<accession>A0A839VI25</accession>
<gene>
    <name evidence="2" type="ORF">FHR94_003532</name>
</gene>
<protein>
    <submittedName>
        <fullName evidence="2">Drug/metabolite transporter (DMT)-like permease</fullName>
    </submittedName>
</protein>
<feature type="transmembrane region" description="Helical" evidence="1">
    <location>
        <begin position="49"/>
        <end position="68"/>
    </location>
</feature>
<reference evidence="2 3" key="1">
    <citation type="submission" date="2020-08" db="EMBL/GenBank/DDBJ databases">
        <title>Genomic Encyclopedia of Type Strains, Phase III (KMG-III): the genomes of soil and plant-associated and newly described type strains.</title>
        <authorList>
            <person name="Whitman W."/>
        </authorList>
    </citation>
    <scope>NUCLEOTIDE SEQUENCE [LARGE SCALE GENOMIC DNA]</scope>
    <source>
        <strain evidence="2 3">CECT 7282</strain>
    </source>
</reference>
<keyword evidence="1" id="KW-0812">Transmembrane</keyword>
<sequence length="128" mass="14029">MTISSARPVPLDRPLLGIAFMLAAGLLFVMLDTGVKWLGQDYSPIQVVWARYAGHMLVLAGYFLWLGLPRCRELMRTESLLGQGLRGLLLFGASTFAYLALRELPSPATYLGASLIIAAGLYLATRRN</sequence>
<keyword evidence="1" id="KW-1133">Transmembrane helix</keyword>
<dbReference type="Proteomes" id="UP000547614">
    <property type="component" value="Unassembled WGS sequence"/>
</dbReference>